<feature type="transmembrane region" description="Helical" evidence="8">
    <location>
        <begin position="335"/>
        <end position="355"/>
    </location>
</feature>
<feature type="transmembrane region" description="Helical" evidence="8">
    <location>
        <begin position="303"/>
        <end position="323"/>
    </location>
</feature>
<reference evidence="10" key="2">
    <citation type="submission" date="2020-09" db="EMBL/GenBank/DDBJ databases">
        <authorList>
            <person name="Sun Q."/>
            <person name="Ohkuma M."/>
        </authorList>
    </citation>
    <scope>NUCLEOTIDE SEQUENCE</scope>
    <source>
        <strain evidence="10">JCM 4637</strain>
    </source>
</reference>
<protein>
    <recommendedName>
        <fullName evidence="9">Glycosyltransferase RgtA/B/C/D-like domain-containing protein</fullName>
    </recommendedName>
</protein>
<name>A0A918X0N0_9ACTN</name>
<evidence type="ECO:0000313" key="10">
    <source>
        <dbReference type="EMBL" id="GHD00824.1"/>
    </source>
</evidence>
<dbReference type="AlphaFoldDB" id="A0A918X0N0"/>
<evidence type="ECO:0000259" key="9">
    <source>
        <dbReference type="Pfam" id="PF13231"/>
    </source>
</evidence>
<evidence type="ECO:0000256" key="7">
    <source>
        <dbReference type="ARBA" id="ARBA00023136"/>
    </source>
</evidence>
<evidence type="ECO:0000256" key="1">
    <source>
        <dbReference type="ARBA" id="ARBA00004651"/>
    </source>
</evidence>
<sequence>MYDKGQTLFEARALHPFATAPVAAVCVVAAGLLTALSGRYGYHRDELYFLVAGDHPDWGYVDQPPLTPLLTRAFSSVFGDSPAGLRVAGTLACVLLVLLVAAVARELGGDRRAQLLAAVLAATSTFVLAVGHIVTTATYDLVAWLAIGWLFLRLLRSGNPRWWAPVGAAVGIGIQNKYLVAMLVAALLGGLAVAGPRRLFRSGWLGVGVALAVLIAWPNLWWQEQHGWPQLTVAGGIVADDGTENRLLFVPQQLLFLSPLYVPVCVVGWLRLWRDARVGWARAVAWAYPLLCLQVIGTGGKPYYALPLLLVLLAAGCPPAVRWLAGGARRVRRGLLAGAVAVTAAMSLAVGLPVLPANQVEWVNGINPEQGEQVGWPQFADAVAAGWQRIPPGERARSVIFTQNYGQAGALVRYGPARGLPAPYSGHMSFADWGPPPDSATGRVLVVLQRGTEGGTGGFFRGCEGVGRVDNGAGVANEEQGATVELCAGTASPWSTLWPRLRHFY</sequence>
<accession>A0A918X0N0</accession>
<feature type="transmembrane region" description="Helical" evidence="8">
    <location>
        <begin position="279"/>
        <end position="297"/>
    </location>
</feature>
<dbReference type="PANTHER" id="PTHR33908:SF11">
    <property type="entry name" value="MEMBRANE PROTEIN"/>
    <property type="match status" value="1"/>
</dbReference>
<comment type="subcellular location">
    <subcellularLocation>
        <location evidence="1">Cell membrane</location>
        <topology evidence="1">Multi-pass membrane protein</topology>
    </subcellularLocation>
</comment>
<keyword evidence="2" id="KW-1003">Cell membrane</keyword>
<dbReference type="RefSeq" id="WP_189827440.1">
    <property type="nucleotide sequence ID" value="NZ_BMVC01000009.1"/>
</dbReference>
<keyword evidence="6 8" id="KW-1133">Transmembrane helix</keyword>
<dbReference type="Proteomes" id="UP000638353">
    <property type="component" value="Unassembled WGS sequence"/>
</dbReference>
<dbReference type="GO" id="GO:0005886">
    <property type="term" value="C:plasma membrane"/>
    <property type="evidence" value="ECO:0007669"/>
    <property type="project" value="UniProtKB-SubCell"/>
</dbReference>
<dbReference type="InterPro" id="IPR050297">
    <property type="entry name" value="LipidA_mod_glycosyltrf_83"/>
</dbReference>
<organism evidence="10 11">
    <name type="scientific">Streptomyces finlayi</name>
    <dbReference type="NCBI Taxonomy" id="67296"/>
    <lineage>
        <taxon>Bacteria</taxon>
        <taxon>Bacillati</taxon>
        <taxon>Actinomycetota</taxon>
        <taxon>Actinomycetes</taxon>
        <taxon>Kitasatosporales</taxon>
        <taxon>Streptomycetaceae</taxon>
        <taxon>Streptomyces</taxon>
    </lineage>
</organism>
<evidence type="ECO:0000256" key="4">
    <source>
        <dbReference type="ARBA" id="ARBA00022679"/>
    </source>
</evidence>
<proteinExistence type="predicted"/>
<evidence type="ECO:0000256" key="3">
    <source>
        <dbReference type="ARBA" id="ARBA00022676"/>
    </source>
</evidence>
<keyword evidence="3" id="KW-0328">Glycosyltransferase</keyword>
<dbReference type="InterPro" id="IPR038731">
    <property type="entry name" value="RgtA/B/C-like"/>
</dbReference>
<comment type="caution">
    <text evidence="10">The sequence shown here is derived from an EMBL/GenBank/DDBJ whole genome shotgun (WGS) entry which is preliminary data.</text>
</comment>
<keyword evidence="5 8" id="KW-0812">Transmembrane</keyword>
<feature type="transmembrane region" description="Helical" evidence="8">
    <location>
        <begin position="115"/>
        <end position="134"/>
    </location>
</feature>
<dbReference type="PANTHER" id="PTHR33908">
    <property type="entry name" value="MANNOSYLTRANSFERASE YKCB-RELATED"/>
    <property type="match status" value="1"/>
</dbReference>
<feature type="transmembrane region" description="Helical" evidence="8">
    <location>
        <begin position="178"/>
        <end position="196"/>
    </location>
</feature>
<evidence type="ECO:0000313" key="11">
    <source>
        <dbReference type="Proteomes" id="UP000638353"/>
    </source>
</evidence>
<evidence type="ECO:0000256" key="2">
    <source>
        <dbReference type="ARBA" id="ARBA00022475"/>
    </source>
</evidence>
<keyword evidence="7 8" id="KW-0472">Membrane</keyword>
<feature type="transmembrane region" description="Helical" evidence="8">
    <location>
        <begin position="203"/>
        <end position="222"/>
    </location>
</feature>
<gene>
    <name evidence="10" type="ORF">GCM10010334_45750</name>
</gene>
<dbReference type="EMBL" id="BMVC01000009">
    <property type="protein sequence ID" value="GHD00824.1"/>
    <property type="molecule type" value="Genomic_DNA"/>
</dbReference>
<evidence type="ECO:0000256" key="8">
    <source>
        <dbReference type="SAM" id="Phobius"/>
    </source>
</evidence>
<dbReference type="Pfam" id="PF13231">
    <property type="entry name" value="PMT_2"/>
    <property type="match status" value="1"/>
</dbReference>
<feature type="transmembrane region" description="Helical" evidence="8">
    <location>
        <begin position="17"/>
        <end position="36"/>
    </location>
</feature>
<feature type="transmembrane region" description="Helical" evidence="8">
    <location>
        <begin position="254"/>
        <end position="272"/>
    </location>
</feature>
<evidence type="ECO:0000256" key="5">
    <source>
        <dbReference type="ARBA" id="ARBA00022692"/>
    </source>
</evidence>
<feature type="domain" description="Glycosyltransferase RgtA/B/C/D-like" evidence="9">
    <location>
        <begin position="62"/>
        <end position="222"/>
    </location>
</feature>
<reference evidence="10" key="1">
    <citation type="journal article" date="2014" name="Int. J. Syst. Evol. Microbiol.">
        <title>Complete genome sequence of Corynebacterium casei LMG S-19264T (=DSM 44701T), isolated from a smear-ripened cheese.</title>
        <authorList>
            <consortium name="US DOE Joint Genome Institute (JGI-PGF)"/>
            <person name="Walter F."/>
            <person name="Albersmeier A."/>
            <person name="Kalinowski J."/>
            <person name="Ruckert C."/>
        </authorList>
    </citation>
    <scope>NUCLEOTIDE SEQUENCE</scope>
    <source>
        <strain evidence="10">JCM 4637</strain>
    </source>
</reference>
<evidence type="ECO:0000256" key="6">
    <source>
        <dbReference type="ARBA" id="ARBA00022989"/>
    </source>
</evidence>
<dbReference type="GO" id="GO:0016763">
    <property type="term" value="F:pentosyltransferase activity"/>
    <property type="evidence" value="ECO:0007669"/>
    <property type="project" value="TreeGrafter"/>
</dbReference>
<feature type="transmembrane region" description="Helical" evidence="8">
    <location>
        <begin position="83"/>
        <end position="103"/>
    </location>
</feature>
<dbReference type="GO" id="GO:0009103">
    <property type="term" value="P:lipopolysaccharide biosynthetic process"/>
    <property type="evidence" value="ECO:0007669"/>
    <property type="project" value="UniProtKB-ARBA"/>
</dbReference>
<keyword evidence="4" id="KW-0808">Transferase</keyword>